<gene>
    <name evidence="5" type="ORF">BDV27DRAFT_151790</name>
</gene>
<dbReference type="OrthoDB" id="310895at2759"/>
<evidence type="ECO:0000256" key="2">
    <source>
        <dbReference type="ARBA" id="ARBA00024226"/>
    </source>
</evidence>
<comment type="catalytic activity">
    <reaction evidence="3">
        <text>an aldehyde + NAD(+) + H2O = a carboxylate + NADH + 2 H(+)</text>
        <dbReference type="Rhea" id="RHEA:16185"/>
        <dbReference type="ChEBI" id="CHEBI:15377"/>
        <dbReference type="ChEBI" id="CHEBI:15378"/>
        <dbReference type="ChEBI" id="CHEBI:17478"/>
        <dbReference type="ChEBI" id="CHEBI:29067"/>
        <dbReference type="ChEBI" id="CHEBI:57540"/>
        <dbReference type="ChEBI" id="CHEBI:57945"/>
        <dbReference type="EC" id="1.2.1.3"/>
    </reaction>
</comment>
<evidence type="ECO:0000259" key="4">
    <source>
        <dbReference type="Pfam" id="PF00171"/>
    </source>
</evidence>
<reference evidence="5 6" key="1">
    <citation type="submission" date="2019-04" db="EMBL/GenBank/DDBJ databases">
        <title>Friends and foes A comparative genomics studyof 23 Aspergillus species from section Flavi.</title>
        <authorList>
            <consortium name="DOE Joint Genome Institute"/>
            <person name="Kjaerbolling I."/>
            <person name="Vesth T."/>
            <person name="Frisvad J.C."/>
            <person name="Nybo J.L."/>
            <person name="Theobald S."/>
            <person name="Kildgaard S."/>
            <person name="Isbrandt T."/>
            <person name="Kuo A."/>
            <person name="Sato A."/>
            <person name="Lyhne E.K."/>
            <person name="Kogle M.E."/>
            <person name="Wiebenga A."/>
            <person name="Kun R.S."/>
            <person name="Lubbers R.J."/>
            <person name="Makela M.R."/>
            <person name="Barry K."/>
            <person name="Chovatia M."/>
            <person name="Clum A."/>
            <person name="Daum C."/>
            <person name="Haridas S."/>
            <person name="He G."/>
            <person name="LaButti K."/>
            <person name="Lipzen A."/>
            <person name="Mondo S."/>
            <person name="Riley R."/>
            <person name="Salamov A."/>
            <person name="Simmons B.A."/>
            <person name="Magnuson J.K."/>
            <person name="Henrissat B."/>
            <person name="Mortensen U.H."/>
            <person name="Larsen T.O."/>
            <person name="Devries R.P."/>
            <person name="Grigoriev I.V."/>
            <person name="Machida M."/>
            <person name="Baker S.E."/>
            <person name="Andersen M.R."/>
        </authorList>
    </citation>
    <scope>NUCLEOTIDE SEQUENCE [LARGE SCALE GENOMIC DNA]</scope>
    <source>
        <strain evidence="5 6">CBS 763.97</strain>
    </source>
</reference>
<dbReference type="GeneID" id="43655864"/>
<dbReference type="GO" id="GO:0004029">
    <property type="term" value="F:aldehyde dehydrogenase (NAD+) activity"/>
    <property type="evidence" value="ECO:0007669"/>
    <property type="project" value="UniProtKB-EC"/>
</dbReference>
<accession>A0A5N7ANR7</accession>
<evidence type="ECO:0000256" key="3">
    <source>
        <dbReference type="ARBA" id="ARBA00049194"/>
    </source>
</evidence>
<name>A0A5N7ANR7_9EURO</name>
<dbReference type="Pfam" id="PF00171">
    <property type="entry name" value="Aldedh"/>
    <property type="match status" value="1"/>
</dbReference>
<evidence type="ECO:0000313" key="6">
    <source>
        <dbReference type="Proteomes" id="UP000326268"/>
    </source>
</evidence>
<dbReference type="InterPro" id="IPR016163">
    <property type="entry name" value="Ald_DH_C"/>
</dbReference>
<dbReference type="EC" id="1.2.1.3" evidence="2"/>
<dbReference type="InterPro" id="IPR016161">
    <property type="entry name" value="Ald_DH/histidinol_DH"/>
</dbReference>
<dbReference type="SUPFAM" id="SSF53720">
    <property type="entry name" value="ALDH-like"/>
    <property type="match status" value="1"/>
</dbReference>
<organism evidence="5 6">
    <name type="scientific">Aspergillus caelatus</name>
    <dbReference type="NCBI Taxonomy" id="61420"/>
    <lineage>
        <taxon>Eukaryota</taxon>
        <taxon>Fungi</taxon>
        <taxon>Dikarya</taxon>
        <taxon>Ascomycota</taxon>
        <taxon>Pezizomycotina</taxon>
        <taxon>Eurotiomycetes</taxon>
        <taxon>Eurotiomycetidae</taxon>
        <taxon>Eurotiales</taxon>
        <taxon>Aspergillaceae</taxon>
        <taxon>Aspergillus</taxon>
        <taxon>Aspergillus subgen. Circumdati</taxon>
    </lineage>
</organism>
<dbReference type="PANTHER" id="PTHR11699">
    <property type="entry name" value="ALDEHYDE DEHYDROGENASE-RELATED"/>
    <property type="match status" value="1"/>
</dbReference>
<dbReference type="AlphaFoldDB" id="A0A5N7ANR7"/>
<protein>
    <recommendedName>
        <fullName evidence="2">aldehyde dehydrogenase (NAD(+))</fullName>
        <ecNumber evidence="2">1.2.1.3</ecNumber>
    </recommendedName>
</protein>
<dbReference type="Proteomes" id="UP000326268">
    <property type="component" value="Unassembled WGS sequence"/>
</dbReference>
<sequence length="103" mass="11653">MKEKTFGSVLPIMLVSSDEEAVQLMNDSNYGLTASVWTQDLEAGEKLFKLLEAGTVFINRCDYPNLDQTWTGWKNSGMGFTLGPKAFDPFLKLKSYHIRERQG</sequence>
<evidence type="ECO:0000313" key="5">
    <source>
        <dbReference type="EMBL" id="KAE8370936.1"/>
    </source>
</evidence>
<keyword evidence="6" id="KW-1185">Reference proteome</keyword>
<feature type="domain" description="Aldehyde dehydrogenase" evidence="4">
    <location>
        <begin position="1"/>
        <end position="95"/>
    </location>
</feature>
<proteinExistence type="inferred from homology"/>
<dbReference type="InterPro" id="IPR015590">
    <property type="entry name" value="Aldehyde_DH_dom"/>
</dbReference>
<evidence type="ECO:0000256" key="1">
    <source>
        <dbReference type="ARBA" id="ARBA00009986"/>
    </source>
</evidence>
<dbReference type="RefSeq" id="XP_031934017.1">
    <property type="nucleotide sequence ID" value="XM_032071418.1"/>
</dbReference>
<comment type="similarity">
    <text evidence="1">Belongs to the aldehyde dehydrogenase family.</text>
</comment>
<dbReference type="Gene3D" id="3.40.309.10">
    <property type="entry name" value="Aldehyde Dehydrogenase, Chain A, domain 2"/>
    <property type="match status" value="1"/>
</dbReference>
<dbReference type="EMBL" id="ML737563">
    <property type="protein sequence ID" value="KAE8370936.1"/>
    <property type="molecule type" value="Genomic_DNA"/>
</dbReference>